<name>A0A975TV63_9RHOB</name>
<proteinExistence type="inferred from homology"/>
<evidence type="ECO:0000256" key="1">
    <source>
        <dbReference type="ARBA" id="ARBA00004651"/>
    </source>
</evidence>
<feature type="domain" description="Tripartite ATP-independent periplasmic transporters DctQ component" evidence="8">
    <location>
        <begin position="63"/>
        <end position="169"/>
    </location>
</feature>
<evidence type="ECO:0000256" key="4">
    <source>
        <dbReference type="ARBA" id="ARBA00022692"/>
    </source>
</evidence>
<keyword evidence="10" id="KW-1185">Reference proteome</keyword>
<evidence type="ECO:0000313" key="10">
    <source>
        <dbReference type="Proteomes" id="UP000693972"/>
    </source>
</evidence>
<feature type="transmembrane region" description="Helical" evidence="7">
    <location>
        <begin position="110"/>
        <end position="131"/>
    </location>
</feature>
<dbReference type="AlphaFoldDB" id="A0A975TV63"/>
<evidence type="ECO:0000259" key="8">
    <source>
        <dbReference type="Pfam" id="PF04290"/>
    </source>
</evidence>
<evidence type="ECO:0000256" key="7">
    <source>
        <dbReference type="RuleBase" id="RU369079"/>
    </source>
</evidence>
<keyword evidence="2 7" id="KW-0813">Transport</keyword>
<keyword evidence="7" id="KW-0997">Cell inner membrane</keyword>
<keyword evidence="5 7" id="KW-1133">Transmembrane helix</keyword>
<dbReference type="InterPro" id="IPR055348">
    <property type="entry name" value="DctQ"/>
</dbReference>
<sequence length="194" mass="20908">MHRAFTYLSRVMAILGGAMLSIVIGLTVYGVLMRMLDRLFHWMVDAQILAGLGQWMIDAGVGPLLGTFELIEAGIGFVVFAFLPICQITGGHATVDIFTSAMSEGTNRVLRAVTEVIFAAVLILIAVQLYGGMMTKFNSGQTTLELQLPVWYSYAIGLVGAALAAIVSSYLAIVRVIETITKRTILPAELGAEH</sequence>
<dbReference type="GO" id="GO:0005886">
    <property type="term" value="C:plasma membrane"/>
    <property type="evidence" value="ECO:0007669"/>
    <property type="project" value="UniProtKB-SubCell"/>
</dbReference>
<protein>
    <recommendedName>
        <fullName evidence="7">TRAP transporter small permease protein</fullName>
    </recommendedName>
</protein>
<comment type="subunit">
    <text evidence="7">The complex comprises the extracytoplasmic solute receptor protein and the two transmembrane proteins.</text>
</comment>
<evidence type="ECO:0000256" key="5">
    <source>
        <dbReference type="ARBA" id="ARBA00022989"/>
    </source>
</evidence>
<feature type="transmembrane region" description="Helical" evidence="7">
    <location>
        <begin position="12"/>
        <end position="32"/>
    </location>
</feature>
<dbReference type="Pfam" id="PF04290">
    <property type="entry name" value="DctQ"/>
    <property type="match status" value="1"/>
</dbReference>
<dbReference type="GO" id="GO:0022857">
    <property type="term" value="F:transmembrane transporter activity"/>
    <property type="evidence" value="ECO:0007669"/>
    <property type="project" value="UniProtKB-UniRule"/>
</dbReference>
<accession>A0A975TV63</accession>
<dbReference type="EMBL" id="CP078073">
    <property type="protein sequence ID" value="QXL87376.1"/>
    <property type="molecule type" value="Genomic_DNA"/>
</dbReference>
<dbReference type="EMBL" id="JAIMBW010000001">
    <property type="protein sequence ID" value="MBY4894741.1"/>
    <property type="molecule type" value="Genomic_DNA"/>
</dbReference>
<reference evidence="9 10" key="1">
    <citation type="submission" date="2021-07" db="EMBL/GenBank/DDBJ databases">
        <title>Karlodiniumbacter phycospheric gen. nov., sp. nov., a phycosphere bacterium isolated from karlodinium veneficum.</title>
        <authorList>
            <person name="Peng Y."/>
            <person name="Jiang L."/>
            <person name="Lee J."/>
        </authorList>
    </citation>
    <scope>NUCLEOTIDE SEQUENCE</scope>
    <source>
        <strain evidence="9 10">N5</strain>
    </source>
</reference>
<comment type="similarity">
    <text evidence="7">Belongs to the TRAP transporter small permease family.</text>
</comment>
<comment type="function">
    <text evidence="7">Part of the tripartite ATP-independent periplasmic (TRAP) transport system.</text>
</comment>
<evidence type="ECO:0000256" key="2">
    <source>
        <dbReference type="ARBA" id="ARBA00022448"/>
    </source>
</evidence>
<keyword evidence="3" id="KW-1003">Cell membrane</keyword>
<keyword evidence="6 7" id="KW-0472">Membrane</keyword>
<dbReference type="RefSeq" id="WP_257894252.1">
    <property type="nucleotide sequence ID" value="NZ_JAIMBW010000001.1"/>
</dbReference>
<feature type="transmembrane region" description="Helical" evidence="7">
    <location>
        <begin position="151"/>
        <end position="173"/>
    </location>
</feature>
<keyword evidence="4 7" id="KW-0812">Transmembrane</keyword>
<organism evidence="9">
    <name type="scientific">Gymnodinialimonas phycosphaerae</name>
    <dbReference type="NCBI Taxonomy" id="2841589"/>
    <lineage>
        <taxon>Bacteria</taxon>
        <taxon>Pseudomonadati</taxon>
        <taxon>Pseudomonadota</taxon>
        <taxon>Alphaproteobacteria</taxon>
        <taxon>Rhodobacterales</taxon>
        <taxon>Paracoccaceae</taxon>
        <taxon>Gymnodinialimonas</taxon>
    </lineage>
</organism>
<evidence type="ECO:0000313" key="9">
    <source>
        <dbReference type="EMBL" id="QXL87376.1"/>
    </source>
</evidence>
<evidence type="ECO:0000256" key="6">
    <source>
        <dbReference type="ARBA" id="ARBA00023136"/>
    </source>
</evidence>
<gene>
    <name evidence="9" type="ORF">KUL25_18445</name>
</gene>
<comment type="caution">
    <text evidence="7">Lacks conserved residue(s) required for the propagation of feature annotation.</text>
</comment>
<comment type="subcellular location">
    <subcellularLocation>
        <location evidence="7">Cell inner membrane</location>
        <topology evidence="7">Multi-pass membrane protein</topology>
    </subcellularLocation>
    <subcellularLocation>
        <location evidence="1">Cell membrane</location>
        <topology evidence="1">Multi-pass membrane protein</topology>
    </subcellularLocation>
</comment>
<dbReference type="Proteomes" id="UP000693972">
    <property type="component" value="Unassembled WGS sequence"/>
</dbReference>
<evidence type="ECO:0000256" key="3">
    <source>
        <dbReference type="ARBA" id="ARBA00022475"/>
    </source>
</evidence>